<evidence type="ECO:0000256" key="1">
    <source>
        <dbReference type="ARBA" id="ARBA00022468"/>
    </source>
</evidence>
<feature type="region of interest" description="Disordered" evidence="2">
    <location>
        <begin position="103"/>
        <end position="124"/>
    </location>
</feature>
<evidence type="ECO:0000313" key="5">
    <source>
        <dbReference type="Proteomes" id="UP000593565"/>
    </source>
</evidence>
<dbReference type="PROSITE" id="PS50186">
    <property type="entry name" value="DEP"/>
    <property type="match status" value="1"/>
</dbReference>
<dbReference type="InterPro" id="IPR036388">
    <property type="entry name" value="WH-like_DNA-bd_sf"/>
</dbReference>
<dbReference type="OrthoDB" id="524326at2759"/>
<feature type="compositionally biased region" description="Polar residues" evidence="2">
    <location>
        <begin position="416"/>
        <end position="429"/>
    </location>
</feature>
<feature type="domain" description="DEP" evidence="3">
    <location>
        <begin position="24"/>
        <end position="108"/>
    </location>
</feature>
<dbReference type="Gene3D" id="1.10.10.10">
    <property type="entry name" value="Winged helix-like DNA-binding domain superfamily/Winged helix DNA-binding domain"/>
    <property type="match status" value="1"/>
</dbReference>
<organism evidence="4 5">
    <name type="scientific">Ameiurus melas</name>
    <name type="common">Black bullhead</name>
    <name type="synonym">Silurus melas</name>
    <dbReference type="NCBI Taxonomy" id="219545"/>
    <lineage>
        <taxon>Eukaryota</taxon>
        <taxon>Metazoa</taxon>
        <taxon>Chordata</taxon>
        <taxon>Craniata</taxon>
        <taxon>Vertebrata</taxon>
        <taxon>Euteleostomi</taxon>
        <taxon>Actinopterygii</taxon>
        <taxon>Neopterygii</taxon>
        <taxon>Teleostei</taxon>
        <taxon>Ostariophysi</taxon>
        <taxon>Siluriformes</taxon>
        <taxon>Ictaluridae</taxon>
        <taxon>Ameiurus</taxon>
    </lineage>
</organism>
<accession>A0A7J5ZNW1</accession>
<reference evidence="4 5" key="1">
    <citation type="submission" date="2020-02" db="EMBL/GenBank/DDBJ databases">
        <title>A chromosome-scale genome assembly of the black bullhead catfish (Ameiurus melas).</title>
        <authorList>
            <person name="Wen M."/>
            <person name="Zham M."/>
            <person name="Cabau C."/>
            <person name="Klopp C."/>
            <person name="Donnadieu C."/>
            <person name="Roques C."/>
            <person name="Bouchez O."/>
            <person name="Lampietro C."/>
            <person name="Jouanno E."/>
            <person name="Herpin A."/>
            <person name="Louis A."/>
            <person name="Berthelot C."/>
            <person name="Parey E."/>
            <person name="Roest-Crollius H."/>
            <person name="Braasch I."/>
            <person name="Postlethwait J."/>
            <person name="Robinson-Rechavi M."/>
            <person name="Echchiki A."/>
            <person name="Begum T."/>
            <person name="Montfort J."/>
            <person name="Schartl M."/>
            <person name="Bobe J."/>
            <person name="Guiguen Y."/>
        </authorList>
    </citation>
    <scope>NUCLEOTIDE SEQUENCE [LARGE SCALE GENOMIC DNA]</scope>
    <source>
        <strain evidence="4">M_S1</strain>
        <tissue evidence="4">Blood</tissue>
    </source>
</reference>
<keyword evidence="5" id="KW-1185">Reference proteome</keyword>
<dbReference type="Pfam" id="PF00610">
    <property type="entry name" value="DEP"/>
    <property type="match status" value="1"/>
</dbReference>
<dbReference type="Proteomes" id="UP000593565">
    <property type="component" value="Unassembled WGS sequence"/>
</dbReference>
<dbReference type="GO" id="GO:0005096">
    <property type="term" value="F:GTPase activator activity"/>
    <property type="evidence" value="ECO:0007669"/>
    <property type="project" value="UniProtKB-KW"/>
</dbReference>
<feature type="compositionally biased region" description="Polar residues" evidence="2">
    <location>
        <begin position="439"/>
        <end position="453"/>
    </location>
</feature>
<comment type="caution">
    <text evidence="4">The sequence shown here is derived from an EMBL/GenBank/DDBJ whole genome shotgun (WGS) entry which is preliminary data.</text>
</comment>
<proteinExistence type="predicted"/>
<feature type="compositionally biased region" description="Low complexity" evidence="2">
    <location>
        <begin position="455"/>
        <end position="471"/>
    </location>
</feature>
<dbReference type="PANTHER" id="PTHR16206:SF12">
    <property type="entry name" value="DEP DOMAIN-CONTAINING PROTEIN 1A"/>
    <property type="match status" value="1"/>
</dbReference>
<evidence type="ECO:0000313" key="4">
    <source>
        <dbReference type="EMBL" id="KAF4072354.1"/>
    </source>
</evidence>
<dbReference type="SUPFAM" id="SSF46785">
    <property type="entry name" value="Winged helix' DNA-binding domain"/>
    <property type="match status" value="1"/>
</dbReference>
<keyword evidence="1" id="KW-0343">GTPase activation</keyword>
<dbReference type="InterPro" id="IPR000591">
    <property type="entry name" value="DEP_dom"/>
</dbReference>
<gene>
    <name evidence="4" type="ORF">AMELA_G00262180</name>
</gene>
<dbReference type="PANTHER" id="PTHR16206">
    <property type="entry name" value="DEP DOMAIN-CONTAINING"/>
    <property type="match status" value="1"/>
</dbReference>
<evidence type="ECO:0000259" key="3">
    <source>
        <dbReference type="PROSITE" id="PS50186"/>
    </source>
</evidence>
<dbReference type="InterPro" id="IPR036390">
    <property type="entry name" value="WH_DNA-bd_sf"/>
</dbReference>
<dbReference type="AlphaFoldDB" id="A0A7J5ZNW1"/>
<dbReference type="InterPro" id="IPR008936">
    <property type="entry name" value="Rho_GTPase_activation_prot"/>
</dbReference>
<dbReference type="GO" id="GO:0035556">
    <property type="term" value="P:intracellular signal transduction"/>
    <property type="evidence" value="ECO:0007669"/>
    <property type="project" value="InterPro"/>
</dbReference>
<dbReference type="SUPFAM" id="SSF48350">
    <property type="entry name" value="GTPase activation domain, GAP"/>
    <property type="match status" value="1"/>
</dbReference>
<name>A0A7J5ZNW1_AMEME</name>
<dbReference type="SMART" id="SM00049">
    <property type="entry name" value="DEP"/>
    <property type="match status" value="1"/>
</dbReference>
<evidence type="ECO:0000256" key="2">
    <source>
        <dbReference type="SAM" id="MobiDB-lite"/>
    </source>
</evidence>
<feature type="region of interest" description="Disordered" evidence="2">
    <location>
        <begin position="416"/>
        <end position="487"/>
    </location>
</feature>
<protein>
    <recommendedName>
        <fullName evidence="3">DEP domain-containing protein</fullName>
    </recommendedName>
</protein>
<dbReference type="EMBL" id="JAAGNN010000025">
    <property type="protein sequence ID" value="KAF4072354.1"/>
    <property type="molecule type" value="Genomic_DNA"/>
</dbReference>
<dbReference type="FunFam" id="1.10.10.10:FF:000182">
    <property type="entry name" value="DEP domain-containing protein 1B isoform 1"/>
    <property type="match status" value="1"/>
</dbReference>
<sequence length="798" mass="90533">MDSHIITPGPYRATKLWNEVTKLFRAGMPVKKHRQHLKAYPCCFTANSAVDWLHDLLRHNCNFGPEVTRQQTVQLLKKFLKNHVIEDVKGRWGMEDLEDNSQLYRFPPTSPLKPIPAGSQGTRKKSLSLKDREGFFKLRGAKRFDKEIQENVAPTVEDTSNGSPTEKDVHYREITEEEIQDIWKNVTLTHLQKLLGLPSLEDVLNPAEVSSHFIVYNMTKVNKHGVVTLEDKTDDLPHWVLSAMKCLANWPKFDQPSYTGFERDVFKSVSDYFHSLPQPMLTFQYYELFVNVLVLCGYATAPSTQRGKRKNLEELSCPQPAKAPHLNSANAFRSTECLLLSLIRKESFEETESPMKEVFATKIKTQFASSRARSNGRLLNRFPHRSSSLERILDESAESCPKWELFRSAESLASFRTNSTDNSSPQGSSPADMEPKPDVSSSMSCNTSPSETCPSIETSQSNTSSSSHLSSEYQPTSQRSARPRPRSIGNCLDILEHREMSASCFSINAPIAEITMRPDLSSSTVSLRGPGLVRLHGSCLDVSTGPSNSRRCHSTLDLCKPVMPSRPSMSSVARRLSPEQSLLQPALERLAIEALQLCTLLLPPGSRRKLQLLLRMISRMSQNVDMPRLHDTIGTRTLMVQTFSRCVLSCEDDVDLDELLATRLLSFLMDHHQEVLQVPMYLRIAVEHHITYLRSQTRHPLPTYSFCKQISTQEFEEQKLSLSQAAVAELLESIIKDKGMSVKEKKKKLRLFQKEYPDIYSRRFPTTESEAQLFADKPKIKPPMLIGIRKTKTFSIRN</sequence>